<reference evidence="1" key="1">
    <citation type="submission" date="2019-08" db="EMBL/GenBank/DDBJ databases">
        <authorList>
            <person name="Kucharzyk K."/>
            <person name="Murdoch R.W."/>
            <person name="Higgins S."/>
            <person name="Loffler F."/>
        </authorList>
    </citation>
    <scope>NUCLEOTIDE SEQUENCE</scope>
</reference>
<accession>A0A645E9G4</accession>
<dbReference type="EMBL" id="VSSQ01043571">
    <property type="protein sequence ID" value="MPM97272.1"/>
    <property type="molecule type" value="Genomic_DNA"/>
</dbReference>
<sequence>MSMPRSPSVPTTIGNCNSCSPILSVANSPVDETSFCIILPHPEILFTGVFCPARIYNIVRQPVNSNRQAVFYRVIAEKYRNSTPKAGNAAKTAAAFPAFGRFFLTGGNGRMFTPAAWHTRIRSPPVSSDRPRRRGAGRVRDDTALRGKTLRDRTAAHCTPRL</sequence>
<name>A0A645E9G4_9ZZZZ</name>
<proteinExistence type="predicted"/>
<organism evidence="1">
    <name type="scientific">bioreactor metagenome</name>
    <dbReference type="NCBI Taxonomy" id="1076179"/>
    <lineage>
        <taxon>unclassified sequences</taxon>
        <taxon>metagenomes</taxon>
        <taxon>ecological metagenomes</taxon>
    </lineage>
</organism>
<dbReference type="AlphaFoldDB" id="A0A645E9G4"/>
<gene>
    <name evidence="1" type="ORF">SDC9_144445</name>
</gene>
<protein>
    <submittedName>
        <fullName evidence="1">Uncharacterized protein</fullName>
    </submittedName>
</protein>
<comment type="caution">
    <text evidence="1">The sequence shown here is derived from an EMBL/GenBank/DDBJ whole genome shotgun (WGS) entry which is preliminary data.</text>
</comment>
<evidence type="ECO:0000313" key="1">
    <source>
        <dbReference type="EMBL" id="MPM97272.1"/>
    </source>
</evidence>